<feature type="transmembrane region" description="Helical" evidence="9">
    <location>
        <begin position="147"/>
        <end position="167"/>
    </location>
</feature>
<feature type="transmembrane region" description="Helical" evidence="9">
    <location>
        <begin position="302"/>
        <end position="321"/>
    </location>
</feature>
<reference evidence="11" key="1">
    <citation type="submission" date="2022-01" db="UniProtKB">
        <authorList>
            <consortium name="EnsemblMetazoa"/>
        </authorList>
    </citation>
    <scope>IDENTIFICATION</scope>
</reference>
<proteinExistence type="inferred from homology"/>
<name>A0A8I6RJ54_CIMLE</name>
<feature type="compositionally biased region" description="Polar residues" evidence="10">
    <location>
        <begin position="33"/>
        <end position="49"/>
    </location>
</feature>
<comment type="function">
    <text evidence="9">Has a role in transport between endoplasmic reticulum and Golgi.</text>
</comment>
<dbReference type="PANTHER" id="PTHR14083">
    <property type="entry name" value="YIP1 INTERACTING FACTOR HOMOLOG YIF1 PROTEIN"/>
    <property type="match status" value="1"/>
</dbReference>
<evidence type="ECO:0000256" key="9">
    <source>
        <dbReference type="RuleBase" id="RU368073"/>
    </source>
</evidence>
<evidence type="ECO:0000256" key="1">
    <source>
        <dbReference type="ARBA" id="ARBA00009727"/>
    </source>
</evidence>
<dbReference type="Pfam" id="PF03878">
    <property type="entry name" value="YIF1"/>
    <property type="match status" value="1"/>
</dbReference>
<sequence length="327" mass="37039">MNYQQGGRMDGQGYPGQGPQQNYYQPMPNMNNDQSRYYPTPDSFSSTPHNQSQYMNDPLQNFQGRAVAEAAIFYGSKIVGTGREMVDEKIKKYKSIYMIRHYFAVDTSYVLNKLKLIIFPYSNKDWSRKYIDSVPAKPRYDVNCPDLYIPLMGYVTYLLVVGLVLGIQNRFDIEVLAKLASQSIAFIFLEIGIQLLTLYITNIQTNVTALELIALSGYKFIGIIIAALLSIAFYKKGYYAGIVYCSASLALFMVRTLKLQILSHYGSNDMSATGYVNDPSGYSGYSDHGGSYHSALMGKRQMYFLAFVAVSQPIFMWWLSFNLDANQ</sequence>
<evidence type="ECO:0000256" key="7">
    <source>
        <dbReference type="ARBA" id="ARBA00023034"/>
    </source>
</evidence>
<organism evidence="11 12">
    <name type="scientific">Cimex lectularius</name>
    <name type="common">Bed bug</name>
    <name type="synonym">Acanthia lectularia</name>
    <dbReference type="NCBI Taxonomy" id="79782"/>
    <lineage>
        <taxon>Eukaryota</taxon>
        <taxon>Metazoa</taxon>
        <taxon>Ecdysozoa</taxon>
        <taxon>Arthropoda</taxon>
        <taxon>Hexapoda</taxon>
        <taxon>Insecta</taxon>
        <taxon>Pterygota</taxon>
        <taxon>Neoptera</taxon>
        <taxon>Paraneoptera</taxon>
        <taxon>Hemiptera</taxon>
        <taxon>Heteroptera</taxon>
        <taxon>Panheteroptera</taxon>
        <taxon>Cimicomorpha</taxon>
        <taxon>Cimicidae</taxon>
        <taxon>Cimex</taxon>
    </lineage>
</organism>
<dbReference type="GO" id="GO:0000139">
    <property type="term" value="C:Golgi membrane"/>
    <property type="evidence" value="ECO:0007669"/>
    <property type="project" value="UniProtKB-SubCell"/>
</dbReference>
<evidence type="ECO:0000256" key="4">
    <source>
        <dbReference type="ARBA" id="ARBA00022824"/>
    </source>
</evidence>
<feature type="transmembrane region" description="Helical" evidence="9">
    <location>
        <begin position="179"/>
        <end position="200"/>
    </location>
</feature>
<comment type="subcellular location">
    <subcellularLocation>
        <location evidence="9">Endoplasmic reticulum membrane</location>
        <topology evidence="9">Multi-pass membrane protein</topology>
    </subcellularLocation>
    <subcellularLocation>
        <location evidence="9">Golgi apparatus membrane</location>
        <topology evidence="9">Multi-pass membrane protein</topology>
    </subcellularLocation>
</comment>
<keyword evidence="7 9" id="KW-0333">Golgi apparatus</keyword>
<feature type="transmembrane region" description="Helical" evidence="9">
    <location>
        <begin position="212"/>
        <end position="232"/>
    </location>
</feature>
<accession>A0A8I6RJ54</accession>
<dbReference type="EnsemblMetazoa" id="XM_014391823.2">
    <property type="protein sequence ID" value="XP_014247309.1"/>
    <property type="gene ID" value="LOC106665410"/>
</dbReference>
<keyword evidence="4 9" id="KW-0256">Endoplasmic reticulum</keyword>
<keyword evidence="2 9" id="KW-0813">Transport</keyword>
<evidence type="ECO:0000313" key="12">
    <source>
        <dbReference type="Proteomes" id="UP000494040"/>
    </source>
</evidence>
<protein>
    <recommendedName>
        <fullName evidence="9">Protein YIF1</fullName>
    </recommendedName>
</protein>
<feature type="compositionally biased region" description="Low complexity" evidence="10">
    <location>
        <begin position="17"/>
        <end position="32"/>
    </location>
</feature>
<dbReference type="GO" id="GO:0006888">
    <property type="term" value="P:endoplasmic reticulum to Golgi vesicle-mediated transport"/>
    <property type="evidence" value="ECO:0007669"/>
    <property type="project" value="UniProtKB-UniRule"/>
</dbReference>
<evidence type="ECO:0000256" key="3">
    <source>
        <dbReference type="ARBA" id="ARBA00022692"/>
    </source>
</evidence>
<dbReference type="Proteomes" id="UP000494040">
    <property type="component" value="Unassembled WGS sequence"/>
</dbReference>
<evidence type="ECO:0000256" key="2">
    <source>
        <dbReference type="ARBA" id="ARBA00022448"/>
    </source>
</evidence>
<dbReference type="GO" id="GO:0005793">
    <property type="term" value="C:endoplasmic reticulum-Golgi intermediate compartment"/>
    <property type="evidence" value="ECO:0007669"/>
    <property type="project" value="UniProtKB-UniRule"/>
</dbReference>
<keyword evidence="12" id="KW-1185">Reference proteome</keyword>
<keyword evidence="3 9" id="KW-0812">Transmembrane</keyword>
<keyword evidence="8 9" id="KW-0472">Membrane</keyword>
<evidence type="ECO:0000256" key="10">
    <source>
        <dbReference type="SAM" id="MobiDB-lite"/>
    </source>
</evidence>
<dbReference type="OrthoDB" id="337750at2759"/>
<comment type="similarity">
    <text evidence="1 9">Belongs to the YIF1 family.</text>
</comment>
<dbReference type="PANTHER" id="PTHR14083:SF0">
    <property type="entry name" value="YIP1D-INTERACTING FACTOR 1, ISOFORM C"/>
    <property type="match status" value="1"/>
</dbReference>
<keyword evidence="6 9" id="KW-1133">Transmembrane helix</keyword>
<dbReference type="RefSeq" id="XP_014247309.1">
    <property type="nucleotide sequence ID" value="XM_014391823.2"/>
</dbReference>
<dbReference type="GO" id="GO:0005789">
    <property type="term" value="C:endoplasmic reticulum membrane"/>
    <property type="evidence" value="ECO:0007669"/>
    <property type="project" value="UniProtKB-SubCell"/>
</dbReference>
<evidence type="ECO:0000256" key="5">
    <source>
        <dbReference type="ARBA" id="ARBA00022927"/>
    </source>
</evidence>
<dbReference type="OMA" id="TCLCTGI"/>
<evidence type="ECO:0000256" key="6">
    <source>
        <dbReference type="ARBA" id="ARBA00022989"/>
    </source>
</evidence>
<dbReference type="GeneID" id="106665410"/>
<dbReference type="AlphaFoldDB" id="A0A8I6RJ54"/>
<keyword evidence="5 9" id="KW-0653">Protein transport</keyword>
<evidence type="ECO:0000313" key="11">
    <source>
        <dbReference type="EnsemblMetazoa" id="XP_014247309.1"/>
    </source>
</evidence>
<dbReference type="InterPro" id="IPR005578">
    <property type="entry name" value="Yif1_fam"/>
</dbReference>
<feature type="region of interest" description="Disordered" evidence="10">
    <location>
        <begin position="1"/>
        <end position="49"/>
    </location>
</feature>
<feature type="transmembrane region" description="Helical" evidence="9">
    <location>
        <begin position="238"/>
        <end position="257"/>
    </location>
</feature>
<dbReference type="GO" id="GO:0030134">
    <property type="term" value="C:COPII-coated ER to Golgi transport vesicle"/>
    <property type="evidence" value="ECO:0007669"/>
    <property type="project" value="TreeGrafter"/>
</dbReference>
<dbReference type="KEGG" id="clec:106665410"/>
<dbReference type="GO" id="GO:0015031">
    <property type="term" value="P:protein transport"/>
    <property type="evidence" value="ECO:0007669"/>
    <property type="project" value="UniProtKB-KW"/>
</dbReference>
<evidence type="ECO:0000256" key="8">
    <source>
        <dbReference type="ARBA" id="ARBA00023136"/>
    </source>
</evidence>